<dbReference type="KEGG" id="kfl:Kfla_4638"/>
<dbReference type="OrthoDB" id="4288807at2"/>
<gene>
    <name evidence="1" type="ordered locus">Kfla_4638</name>
</gene>
<dbReference type="RefSeq" id="WP_012922210.1">
    <property type="nucleotide sequence ID" value="NC_013729.1"/>
</dbReference>
<proteinExistence type="predicted"/>
<evidence type="ECO:0000313" key="1">
    <source>
        <dbReference type="EMBL" id="ADB33656.1"/>
    </source>
</evidence>
<evidence type="ECO:0008006" key="3">
    <source>
        <dbReference type="Google" id="ProtNLM"/>
    </source>
</evidence>
<dbReference type="AlphaFoldDB" id="D2PY50"/>
<reference evidence="1 2" key="2">
    <citation type="journal article" date="2010" name="Stand. Genomic Sci.">
        <title>Complete genome sequence of Kribbella flavida type strain (IFO 14399).</title>
        <authorList>
            <person name="Pukall R."/>
            <person name="Lapidus A."/>
            <person name="Glavina Del Rio T."/>
            <person name="Copeland A."/>
            <person name="Tice H."/>
            <person name="Cheng J.-F."/>
            <person name="Lucas S."/>
            <person name="Chen F."/>
            <person name="Nolan M."/>
            <person name="LaButti K."/>
            <person name="Pati A."/>
            <person name="Ivanova N."/>
            <person name="Mavrommatis K."/>
            <person name="Mikhailova N."/>
            <person name="Pitluck S."/>
            <person name="Bruce D."/>
            <person name="Goodwin L."/>
            <person name="Land M."/>
            <person name="Hauser L."/>
            <person name="Chang Y.-J."/>
            <person name="Jeffries C.D."/>
            <person name="Chen A."/>
            <person name="Palaniappan K."/>
            <person name="Chain P."/>
            <person name="Rohde M."/>
            <person name="Goeker M."/>
            <person name="Bristow J."/>
            <person name="Eisen J.A."/>
            <person name="Markowitz V."/>
            <person name="Hugenholtz P."/>
            <person name="Kyrpides N.C."/>
            <person name="Klenk H.-P."/>
            <person name="Brettin T."/>
        </authorList>
    </citation>
    <scope>NUCLEOTIDE SEQUENCE [LARGE SCALE GENOMIC DNA]</scope>
    <source>
        <strain evidence="2">DSM 17836 / JCM 10339 / NBRC 14399</strain>
    </source>
</reference>
<protein>
    <recommendedName>
        <fullName evidence="3">Prevent-host-death family protein</fullName>
    </recommendedName>
</protein>
<keyword evidence="2" id="KW-1185">Reference proteome</keyword>
<dbReference type="HOGENOM" id="CLU_2046570_0_0_11"/>
<name>D2PY50_KRIFD</name>
<dbReference type="STRING" id="479435.Kfla_4638"/>
<organism evidence="1 2">
    <name type="scientific">Kribbella flavida (strain DSM 17836 / JCM 10339 / NBRC 14399)</name>
    <dbReference type="NCBI Taxonomy" id="479435"/>
    <lineage>
        <taxon>Bacteria</taxon>
        <taxon>Bacillati</taxon>
        <taxon>Actinomycetota</taxon>
        <taxon>Actinomycetes</taxon>
        <taxon>Propionibacteriales</taxon>
        <taxon>Kribbellaceae</taxon>
        <taxon>Kribbella</taxon>
    </lineage>
</organism>
<accession>D2PY50</accession>
<reference evidence="2" key="1">
    <citation type="submission" date="2009-09" db="EMBL/GenBank/DDBJ databases">
        <title>The complete genome of Kribbella flavida DSM 17836.</title>
        <authorList>
            <consortium name="US DOE Joint Genome Institute (JGI-PGF)"/>
            <person name="Lucas S."/>
            <person name="Copeland A."/>
            <person name="Lapidus A."/>
            <person name="Glavina del Rio T."/>
            <person name="Dalin E."/>
            <person name="Tice H."/>
            <person name="Bruce D."/>
            <person name="Goodwin L."/>
            <person name="Pitluck S."/>
            <person name="Kyrpides N."/>
            <person name="Mavromatis K."/>
            <person name="Ivanova N."/>
            <person name="Saunders E."/>
            <person name="Brettin T."/>
            <person name="Detter J.C."/>
            <person name="Han C."/>
            <person name="Larimer F."/>
            <person name="Land M."/>
            <person name="Hauser L."/>
            <person name="Markowitz V."/>
            <person name="Cheng J.-F."/>
            <person name="Hugenholtz P."/>
            <person name="Woyke T."/>
            <person name="Wu D."/>
            <person name="Pukall R."/>
            <person name="Klenk H.-P."/>
            <person name="Eisen J.A."/>
        </authorList>
    </citation>
    <scope>NUCLEOTIDE SEQUENCE [LARGE SCALE GENOMIC DNA]</scope>
    <source>
        <strain evidence="2">DSM 17836 / JCM 10339 / NBRC 14399</strain>
    </source>
</reference>
<dbReference type="EMBL" id="CP001736">
    <property type="protein sequence ID" value="ADB33656.1"/>
    <property type="molecule type" value="Genomic_DNA"/>
</dbReference>
<sequence length="120" mass="13175">MSSETPYDLPNGERIPVIDPDTAAHNLRLLLDRFRTGRLEPLFFGDNGAPEGVVLPFAAWQQLEALAEDAAQTEHSRAVARERLAGASPDEYVPVDDLAAELGWNLDSDDHPPKSTDTPR</sequence>
<dbReference type="Proteomes" id="UP000007967">
    <property type="component" value="Chromosome"/>
</dbReference>
<evidence type="ECO:0000313" key="2">
    <source>
        <dbReference type="Proteomes" id="UP000007967"/>
    </source>
</evidence>